<keyword evidence="3" id="KW-1185">Reference proteome</keyword>
<comment type="caution">
    <text evidence="2">The sequence shown here is derived from an EMBL/GenBank/DDBJ whole genome shotgun (WGS) entry which is preliminary data.</text>
</comment>
<keyword evidence="1" id="KW-0812">Transmembrane</keyword>
<name>A0ABP9NVB4_9BACT</name>
<dbReference type="RefSeq" id="WP_345735027.1">
    <property type="nucleotide sequence ID" value="NZ_BAABIA010000002.1"/>
</dbReference>
<organism evidence="2 3">
    <name type="scientific">Prosthecobacter algae</name>
    <dbReference type="NCBI Taxonomy" id="1144682"/>
    <lineage>
        <taxon>Bacteria</taxon>
        <taxon>Pseudomonadati</taxon>
        <taxon>Verrucomicrobiota</taxon>
        <taxon>Verrucomicrobiia</taxon>
        <taxon>Verrucomicrobiales</taxon>
        <taxon>Verrucomicrobiaceae</taxon>
        <taxon>Prosthecobacter</taxon>
    </lineage>
</organism>
<evidence type="ECO:0000313" key="3">
    <source>
        <dbReference type="Proteomes" id="UP001499852"/>
    </source>
</evidence>
<sequence>MPTPEDKLQSIQDQLNSKIHWDANEIEVEEWLEEKHGISGEAAEAMLMTAKRKRRAAIRERALYQMIFAVIGMSIPGSYLTMQWMTGRISLFITPLSAILFLLAFSFFLRGLSRFLSGQTDASIDS</sequence>
<protein>
    <submittedName>
        <fullName evidence="2">Uncharacterized protein</fullName>
    </submittedName>
</protein>
<gene>
    <name evidence="2" type="ORF">GCM10023213_07470</name>
</gene>
<feature type="transmembrane region" description="Helical" evidence="1">
    <location>
        <begin position="88"/>
        <end position="109"/>
    </location>
</feature>
<keyword evidence="1" id="KW-1133">Transmembrane helix</keyword>
<evidence type="ECO:0000313" key="2">
    <source>
        <dbReference type="EMBL" id="GAA5134968.1"/>
    </source>
</evidence>
<dbReference type="Proteomes" id="UP001499852">
    <property type="component" value="Unassembled WGS sequence"/>
</dbReference>
<reference evidence="3" key="1">
    <citation type="journal article" date="2019" name="Int. J. Syst. Evol. Microbiol.">
        <title>The Global Catalogue of Microorganisms (GCM) 10K type strain sequencing project: providing services to taxonomists for standard genome sequencing and annotation.</title>
        <authorList>
            <consortium name="The Broad Institute Genomics Platform"/>
            <consortium name="The Broad Institute Genome Sequencing Center for Infectious Disease"/>
            <person name="Wu L."/>
            <person name="Ma J."/>
        </authorList>
    </citation>
    <scope>NUCLEOTIDE SEQUENCE [LARGE SCALE GENOMIC DNA]</scope>
    <source>
        <strain evidence="3">JCM 18053</strain>
    </source>
</reference>
<accession>A0ABP9NVB4</accession>
<proteinExistence type="predicted"/>
<evidence type="ECO:0000256" key="1">
    <source>
        <dbReference type="SAM" id="Phobius"/>
    </source>
</evidence>
<dbReference type="EMBL" id="BAABIA010000002">
    <property type="protein sequence ID" value="GAA5134968.1"/>
    <property type="molecule type" value="Genomic_DNA"/>
</dbReference>
<keyword evidence="1" id="KW-0472">Membrane</keyword>
<feature type="transmembrane region" description="Helical" evidence="1">
    <location>
        <begin position="62"/>
        <end position="82"/>
    </location>
</feature>